<organism evidence="10 11">
    <name type="scientific">Arthrobacter mangrovi</name>
    <dbReference type="NCBI Taxonomy" id="2966350"/>
    <lineage>
        <taxon>Bacteria</taxon>
        <taxon>Bacillati</taxon>
        <taxon>Actinomycetota</taxon>
        <taxon>Actinomycetes</taxon>
        <taxon>Micrococcales</taxon>
        <taxon>Micrococcaceae</taxon>
        <taxon>Arthrobacter</taxon>
    </lineage>
</organism>
<keyword evidence="2" id="KW-0479">Metal-binding</keyword>
<sequence>MSPRALSVFAVEGIGEITAGDDLAAIIEAAAGGYLEDGDILAVTSKIVSKAEGRLLPAADREEAITAETVRVVATRAHEDGATRIVENRLGIVSAAAGVDASNTPEGTVLLLPLDPDATARALRAELRRRCGVNVGVVITDTLGRPWRNGQTDAAIGVAGLAPLADLRGSVDSAGRRLNATVTAVADEIASAADLVKGKTSGCPVAVVRGLGVLVTAVDNDGGANPGEAGAAALIRSAEQDMFRLGTAEAMEAGRQEGFEAGRREGFRQGYEAGLADRPRAAESAEAAAGGSSGNGLKATSGLPVSGWSSTTASTP</sequence>
<keyword evidence="11" id="KW-1185">Reference proteome</keyword>
<reference evidence="10 11" key="1">
    <citation type="journal article" date="2023" name="Int. J. Syst. Evol. Microbiol.">
        <title>Arthrobacter mangrovi sp. nov., an actinobacterium isolated from the rhizosphere of a mangrove.</title>
        <authorList>
            <person name="Hamada M."/>
            <person name="Saitou S."/>
            <person name="Enomoto N."/>
            <person name="Nanri K."/>
            <person name="Hidaka K."/>
            <person name="Miura T."/>
            <person name="Tamura T."/>
        </authorList>
    </citation>
    <scope>NUCLEOTIDE SEQUENCE [LARGE SCALE GENOMIC DNA]</scope>
    <source>
        <strain evidence="10 11">NBRC 112813</strain>
    </source>
</reference>
<dbReference type="Pfam" id="PF01996">
    <property type="entry name" value="F420_ligase"/>
    <property type="match status" value="1"/>
</dbReference>
<dbReference type="InterPro" id="IPR002847">
    <property type="entry name" value="F420-0_gamma-glut_ligase-dom"/>
</dbReference>
<feature type="domain" description="Coenzyme F420:L-glutamate ligase-like" evidence="9">
    <location>
        <begin position="14"/>
        <end position="210"/>
    </location>
</feature>
<keyword evidence="4" id="KW-0460">Magnesium</keyword>
<feature type="region of interest" description="Disordered" evidence="8">
    <location>
        <begin position="270"/>
        <end position="316"/>
    </location>
</feature>
<feature type="compositionally biased region" description="Polar residues" evidence="8">
    <location>
        <begin position="307"/>
        <end position="316"/>
    </location>
</feature>
<keyword evidence="3" id="KW-0547">Nucleotide-binding</keyword>
<evidence type="ECO:0000256" key="4">
    <source>
        <dbReference type="ARBA" id="ARBA00022842"/>
    </source>
</evidence>
<dbReference type="PANTHER" id="PTHR47917">
    <property type="match status" value="1"/>
</dbReference>
<evidence type="ECO:0000259" key="9">
    <source>
        <dbReference type="Pfam" id="PF01996"/>
    </source>
</evidence>
<evidence type="ECO:0000256" key="8">
    <source>
        <dbReference type="SAM" id="MobiDB-lite"/>
    </source>
</evidence>
<dbReference type="PANTHER" id="PTHR47917:SF1">
    <property type="entry name" value="COENZYME F420:L-GLUTAMATE LIGASE"/>
    <property type="match status" value="1"/>
</dbReference>
<evidence type="ECO:0000256" key="2">
    <source>
        <dbReference type="ARBA" id="ARBA00022723"/>
    </source>
</evidence>
<keyword evidence="5" id="KW-0630">Potassium</keyword>
<evidence type="ECO:0000256" key="6">
    <source>
        <dbReference type="ARBA" id="ARBA00023134"/>
    </source>
</evidence>
<proteinExistence type="predicted"/>
<dbReference type="SUPFAM" id="SSF144010">
    <property type="entry name" value="CofE-like"/>
    <property type="match status" value="1"/>
</dbReference>
<evidence type="ECO:0000313" key="11">
    <source>
        <dbReference type="Proteomes" id="UP001209654"/>
    </source>
</evidence>
<name>A0ABQ5MPI3_9MICC</name>
<dbReference type="Gene3D" id="3.30.1330.100">
    <property type="entry name" value="CofE-like"/>
    <property type="match status" value="1"/>
</dbReference>
<evidence type="ECO:0000256" key="3">
    <source>
        <dbReference type="ARBA" id="ARBA00022741"/>
    </source>
</evidence>
<evidence type="ECO:0000256" key="5">
    <source>
        <dbReference type="ARBA" id="ARBA00022958"/>
    </source>
</evidence>
<keyword evidence="1" id="KW-0436">Ligase</keyword>
<dbReference type="InterPro" id="IPR008225">
    <property type="entry name" value="F420-0_g-glutamyl_ligase"/>
</dbReference>
<keyword evidence="7" id="KW-0464">Manganese</keyword>
<protein>
    <recommendedName>
        <fullName evidence="9">Coenzyme F420:L-glutamate ligase-like domain-containing protein</fullName>
    </recommendedName>
</protein>
<dbReference type="RefSeq" id="WP_264794055.1">
    <property type="nucleotide sequence ID" value="NZ_BRVS01000001.1"/>
</dbReference>
<evidence type="ECO:0000313" key="10">
    <source>
        <dbReference type="EMBL" id="GLB65893.1"/>
    </source>
</evidence>
<accession>A0ABQ5MPI3</accession>
<dbReference type="EMBL" id="BRVS01000001">
    <property type="protein sequence ID" value="GLB65893.1"/>
    <property type="molecule type" value="Genomic_DNA"/>
</dbReference>
<dbReference type="NCBIfam" id="NF009810">
    <property type="entry name" value="PRK13294.1"/>
    <property type="match status" value="1"/>
</dbReference>
<dbReference type="NCBIfam" id="TIGR01916">
    <property type="entry name" value="F420_cofE"/>
    <property type="match status" value="1"/>
</dbReference>
<evidence type="ECO:0000256" key="1">
    <source>
        <dbReference type="ARBA" id="ARBA00022598"/>
    </source>
</evidence>
<evidence type="ECO:0000256" key="7">
    <source>
        <dbReference type="ARBA" id="ARBA00023211"/>
    </source>
</evidence>
<keyword evidence="6" id="KW-0342">GTP-binding</keyword>
<dbReference type="Proteomes" id="UP001209654">
    <property type="component" value="Unassembled WGS sequence"/>
</dbReference>
<comment type="caution">
    <text evidence="10">The sequence shown here is derived from an EMBL/GenBank/DDBJ whole genome shotgun (WGS) entry which is preliminary data.</text>
</comment>
<dbReference type="Gene3D" id="3.90.1660.10">
    <property type="entry name" value="CofE-like domain"/>
    <property type="match status" value="1"/>
</dbReference>
<gene>
    <name evidence="10" type="ORF">AHIS1636_03320</name>
</gene>